<accession>A0A362XGT7</accession>
<dbReference type="Gene3D" id="2.130.10.10">
    <property type="entry name" value="YVTN repeat-like/Quinoprotein amine dehydrogenase"/>
    <property type="match status" value="1"/>
</dbReference>
<dbReference type="AlphaFoldDB" id="A0A362XGT7"/>
<dbReference type="InterPro" id="IPR015943">
    <property type="entry name" value="WD40/YVTN_repeat-like_dom_sf"/>
</dbReference>
<organism evidence="1 2">
    <name type="scientific">Jejuia pallidilutea</name>
    <dbReference type="NCBI Taxonomy" id="504487"/>
    <lineage>
        <taxon>Bacteria</taxon>
        <taxon>Pseudomonadati</taxon>
        <taxon>Bacteroidota</taxon>
        <taxon>Flavobacteriia</taxon>
        <taxon>Flavobacteriales</taxon>
        <taxon>Flavobacteriaceae</taxon>
        <taxon>Jejuia</taxon>
    </lineage>
</organism>
<evidence type="ECO:0000313" key="1">
    <source>
        <dbReference type="EMBL" id="PQV51522.1"/>
    </source>
</evidence>
<comment type="caution">
    <text evidence="1">The sequence shown here is derived from an EMBL/GenBank/DDBJ whole genome shotgun (WGS) entry which is preliminary data.</text>
</comment>
<evidence type="ECO:0000313" key="2">
    <source>
        <dbReference type="Proteomes" id="UP000251545"/>
    </source>
</evidence>
<dbReference type="RefSeq" id="WP_105472530.1">
    <property type="nucleotide sequence ID" value="NZ_PVEO01000001.1"/>
</dbReference>
<name>A0A362XGT7_9FLAO</name>
<reference evidence="1 2" key="1">
    <citation type="submission" date="2018-02" db="EMBL/GenBank/DDBJ databases">
        <title>Genomic Encyclopedia of Archaeal and Bacterial Type Strains, Phase II (KMG-II): from individual species to whole genera.</title>
        <authorList>
            <person name="Goeker M."/>
        </authorList>
    </citation>
    <scope>NUCLEOTIDE SEQUENCE [LARGE SCALE GENOMIC DNA]</scope>
    <source>
        <strain evidence="1 2">DSM 21165</strain>
    </source>
</reference>
<dbReference type="SUPFAM" id="SSF82171">
    <property type="entry name" value="DPP6 N-terminal domain-like"/>
    <property type="match status" value="1"/>
</dbReference>
<protein>
    <recommendedName>
        <fullName evidence="3">WD40 repeat protein</fullName>
    </recommendedName>
</protein>
<gene>
    <name evidence="1" type="ORF">CLV33_101446</name>
</gene>
<dbReference type="PROSITE" id="PS51257">
    <property type="entry name" value="PROKAR_LIPOPROTEIN"/>
    <property type="match status" value="1"/>
</dbReference>
<proteinExistence type="predicted"/>
<evidence type="ECO:0008006" key="3">
    <source>
        <dbReference type="Google" id="ProtNLM"/>
    </source>
</evidence>
<sequence>MNRRDFIGRTSAGILGVVAMQGCWSFSNIHFSEESNPYEFKIYRPGKTLGNVYKVTPDDGFYSNTYYTVNPWSPSGRYLALTKFPYQDKVTVLGDVAEVCIIDLKKQTIKTVYKTKVWGYQMGAYVTWGETDKYLYTNDVLNEEHAVGIQIDLETGKTIGFDGPMYDINASKETVIGPYLEYMNITQYSYGTPAKDGKKENILWPPQQVSNTDGIWKSSMNGTKEIVLSTSKASAVLSDRDYFKGGYFYFFSSRYNADCTKIMSVLRCTFPEESRINLGKEKRNASLVTCDADGNNVKEAVSKDVWGNGHHPSWHPDGEHIIMNLAPNPEKPKDLRFCKFKPDGSEMKTLAPSIKGSGHPTMRNDNRFLISDAYPFEKMALENGEVPIRLIDTVQDKEYTVCTIFTDLGQAYKMSRYWGASKLDAHPVWSGDYNKVCFNGAPDGNRQVFIADLTNFFSKF</sequence>
<dbReference type="Proteomes" id="UP000251545">
    <property type="component" value="Unassembled WGS sequence"/>
</dbReference>
<dbReference type="EMBL" id="PVEO01000001">
    <property type="protein sequence ID" value="PQV51522.1"/>
    <property type="molecule type" value="Genomic_DNA"/>
</dbReference>